<evidence type="ECO:0000313" key="3">
    <source>
        <dbReference type="Proteomes" id="UP000789941"/>
    </source>
</evidence>
<protein>
    <submittedName>
        <fullName evidence="2">Uncharacterized protein</fullName>
    </submittedName>
</protein>
<feature type="transmembrane region" description="Helical" evidence="1">
    <location>
        <begin position="66"/>
        <end position="91"/>
    </location>
</feature>
<evidence type="ECO:0000313" key="2">
    <source>
        <dbReference type="EMBL" id="VVC02581.1"/>
    </source>
</evidence>
<dbReference type="AlphaFoldDB" id="A0A5E4LM24"/>
<feature type="transmembrane region" description="Helical" evidence="1">
    <location>
        <begin position="20"/>
        <end position="46"/>
    </location>
</feature>
<feature type="transmembrane region" description="Helical" evidence="1">
    <location>
        <begin position="184"/>
        <end position="204"/>
    </location>
</feature>
<evidence type="ECO:0000256" key="1">
    <source>
        <dbReference type="SAM" id="Phobius"/>
    </source>
</evidence>
<organism evidence="2 3">
    <name type="scientific">Candidatus Bilamarchaeum dharawalense</name>
    <dbReference type="NCBI Taxonomy" id="2885759"/>
    <lineage>
        <taxon>Archaea</taxon>
        <taxon>Candidatus Micrarchaeota</taxon>
        <taxon>Candidatus Micrarchaeia</taxon>
        <taxon>Candidatus Anstonellales</taxon>
        <taxon>Candidatus Bilamarchaeaceae</taxon>
        <taxon>Candidatus Bilamarchaeum</taxon>
    </lineage>
</organism>
<accession>A0A5E4LM24</accession>
<name>A0A5E4LM24_9ARCH</name>
<feature type="transmembrane region" description="Helical" evidence="1">
    <location>
        <begin position="141"/>
        <end position="163"/>
    </location>
</feature>
<feature type="transmembrane region" description="Helical" evidence="1">
    <location>
        <begin position="111"/>
        <end position="129"/>
    </location>
</feature>
<feature type="transmembrane region" description="Helical" evidence="1">
    <location>
        <begin position="216"/>
        <end position="238"/>
    </location>
</feature>
<gene>
    <name evidence="2" type="ORF">LFW2832_00091</name>
</gene>
<sequence>MHDKLSRSFTYAWEFYLKRLGIIVTFSVPFILAFLIPTLVPAPTYLALGGVFLRTGSLPDLTMMDMVITALAYAMSVFIIADTIVNINIVVRSKRTLTTIKHEVIHAVGTYATRIFYIYTMALLLMFIFQLLTYDHPIQTWFYPFLSFVLSFLLFFVPPAVVIDNSDTPTAIKRSITMAIKNPHFVLVWAITSLVLVSIVKLVADLLFASPFSSYFVLLINCLLILPFLTILQTQIYMEKYPLAR</sequence>
<keyword evidence="1" id="KW-0812">Transmembrane</keyword>
<dbReference type="Proteomes" id="UP000789941">
    <property type="component" value="Unassembled WGS sequence"/>
</dbReference>
<keyword evidence="1" id="KW-1133">Transmembrane helix</keyword>
<keyword evidence="1" id="KW-0472">Membrane</keyword>
<reference evidence="2 3" key="1">
    <citation type="submission" date="2019-08" db="EMBL/GenBank/DDBJ databases">
        <authorList>
            <person name="Vazquez-Campos X."/>
        </authorList>
    </citation>
    <scope>NUCLEOTIDE SEQUENCE [LARGE SCALE GENOMIC DNA]</scope>
    <source>
        <strain evidence="2">LFW-283_2</strain>
    </source>
</reference>
<dbReference type="EMBL" id="CABMJJ010000001">
    <property type="protein sequence ID" value="VVC02581.1"/>
    <property type="molecule type" value="Genomic_DNA"/>
</dbReference>
<comment type="caution">
    <text evidence="2">The sequence shown here is derived from an EMBL/GenBank/DDBJ whole genome shotgun (WGS) entry which is preliminary data.</text>
</comment>
<proteinExistence type="predicted"/>